<gene>
    <name evidence="2" type="ORF">QWI16_18090</name>
</gene>
<proteinExistence type="predicted"/>
<dbReference type="Gene3D" id="3.40.390.70">
    <property type="match status" value="1"/>
</dbReference>
<evidence type="ECO:0000313" key="3">
    <source>
        <dbReference type="Proteomes" id="UP001168380"/>
    </source>
</evidence>
<dbReference type="Proteomes" id="UP001168380">
    <property type="component" value="Unassembled WGS sequence"/>
</dbReference>
<accession>A0ABT8TL73</accession>
<sequence length="338" mass="38764">MRDFHCQCGARVFFHNSRCLNCGLSLGFDPQRLQMRSLRVEGAWRVDDSDGKRFRYCRNQRDYGACNWLLPEGEHKPYCISCRLNRTVPDLSGAENIGRWIKLEEAKRHLLYSLLSLGLALTPANNRGVNLAFAFLEDARTNPDMAESFIATGHKSGLITINLAEADDLYRERVREELGEHYRTILGHFRHEIGHYYYEILVADSQWRESFETLFGDPQTDYGEALNRYYALSPSADWHKAYISNYAQAHPLEDWAETWAHYLHIVDTLETATTFGLISRDAEPGDMDAILSEWLELSVGLNALNRSMGLADAYPFVITPAVRDKLNLVHRVIRNLTS</sequence>
<evidence type="ECO:0000313" key="2">
    <source>
        <dbReference type="EMBL" id="MDO3384098.1"/>
    </source>
</evidence>
<protein>
    <submittedName>
        <fullName evidence="2">Zinc-binding metallopeptidase</fullName>
    </submittedName>
</protein>
<keyword evidence="3" id="KW-1185">Reference proteome</keyword>
<dbReference type="RefSeq" id="WP_302715366.1">
    <property type="nucleotide sequence ID" value="NZ_JAULRT010000062.1"/>
</dbReference>
<evidence type="ECO:0000259" key="1">
    <source>
        <dbReference type="Pfam" id="PF10005"/>
    </source>
</evidence>
<comment type="caution">
    <text evidence="2">The sequence shown here is derived from an EMBL/GenBank/DDBJ whole genome shotgun (WGS) entry which is preliminary data.</text>
</comment>
<feature type="domain" description="Zinc-ribbon" evidence="1">
    <location>
        <begin position="4"/>
        <end position="92"/>
    </location>
</feature>
<dbReference type="Pfam" id="PF15887">
    <property type="entry name" value="Peptidase_Mx"/>
    <property type="match status" value="1"/>
</dbReference>
<dbReference type="EMBL" id="JAULRT010000062">
    <property type="protein sequence ID" value="MDO3384098.1"/>
    <property type="molecule type" value="Genomic_DNA"/>
</dbReference>
<reference evidence="2" key="1">
    <citation type="submission" date="2023-07" db="EMBL/GenBank/DDBJ databases">
        <title>Gilvimarinus algae sp. nov., isolated from the surface of Kelp.</title>
        <authorList>
            <person name="Sun Y.Y."/>
            <person name="Gong Y."/>
            <person name="Du Z.J."/>
        </authorList>
    </citation>
    <scope>NUCLEOTIDE SEQUENCE</scope>
    <source>
        <strain evidence="2">SDUM040014</strain>
    </source>
</reference>
<dbReference type="InterPro" id="IPR031321">
    <property type="entry name" value="UCP012641"/>
</dbReference>
<dbReference type="Pfam" id="PF10005">
    <property type="entry name" value="Zn_ribbon_DZR_6"/>
    <property type="match status" value="1"/>
</dbReference>
<dbReference type="InterPro" id="IPR011201">
    <property type="entry name" value="Zinc-ribbon_6_bact"/>
</dbReference>
<name>A0ABT8TL73_9GAMM</name>
<organism evidence="2 3">
    <name type="scientific">Gilvimarinus algae</name>
    <dbReference type="NCBI Taxonomy" id="3058037"/>
    <lineage>
        <taxon>Bacteria</taxon>
        <taxon>Pseudomonadati</taxon>
        <taxon>Pseudomonadota</taxon>
        <taxon>Gammaproteobacteria</taxon>
        <taxon>Cellvibrionales</taxon>
        <taxon>Cellvibrionaceae</taxon>
        <taxon>Gilvimarinus</taxon>
    </lineage>
</organism>
<dbReference type="PIRSF" id="PIRSF012641">
    <property type="entry name" value="UCP012641"/>
    <property type="match status" value="1"/>
</dbReference>